<dbReference type="EMBL" id="BOMG01000122">
    <property type="protein sequence ID" value="GID61273.1"/>
    <property type="molecule type" value="Genomic_DNA"/>
</dbReference>
<gene>
    <name evidence="2" type="ORF">Aco03nite_096770</name>
</gene>
<protein>
    <recommendedName>
        <fullName evidence="1">VOC domain-containing protein</fullName>
    </recommendedName>
</protein>
<reference evidence="2 3" key="1">
    <citation type="submission" date="2021-01" db="EMBL/GenBank/DDBJ databases">
        <title>Whole genome shotgun sequence of Actinoplanes couchii NBRC 106145.</title>
        <authorList>
            <person name="Komaki H."/>
            <person name="Tamura T."/>
        </authorList>
    </citation>
    <scope>NUCLEOTIDE SEQUENCE [LARGE SCALE GENOMIC DNA]</scope>
    <source>
        <strain evidence="2 3">NBRC 106145</strain>
    </source>
</reference>
<feature type="domain" description="VOC" evidence="1">
    <location>
        <begin position="6"/>
        <end position="121"/>
    </location>
</feature>
<name>A0ABQ3XRZ3_9ACTN</name>
<sequence>MHRALALGAVEVSVADLGRSITYYTDVIGLRVLHSGPDAAHLGVPGRTLVVLRSRPGAAPAPREATGLSHFAPQVPDRADLDRFVTHYLELGLKYQLADHSLAHSIYVTDPDGHGIEITTPRPREQWEWAGDQPAIVARPMLPADFTTGEPFTGLPRDTTMGHVQLKVSDAGLADTERFYCDLIGTTVQGRLGDIFLAVGVTEHRALLVLTNRFSPVGGGGAAEDDARLLGVELHCPDVAALQARLTAAGYPHLADAQGLLVNDPSGNTLRFRPPPVS</sequence>
<dbReference type="Pfam" id="PF00903">
    <property type="entry name" value="Glyoxalase"/>
    <property type="match status" value="1"/>
</dbReference>
<dbReference type="Proteomes" id="UP000612282">
    <property type="component" value="Unassembled WGS sequence"/>
</dbReference>
<evidence type="ECO:0000259" key="1">
    <source>
        <dbReference type="PROSITE" id="PS51819"/>
    </source>
</evidence>
<dbReference type="PANTHER" id="PTHR43279:SF1">
    <property type="entry name" value="CATECHOL-2,3-DIOXYGENASE"/>
    <property type="match status" value="1"/>
</dbReference>
<dbReference type="PROSITE" id="PS51819">
    <property type="entry name" value="VOC"/>
    <property type="match status" value="1"/>
</dbReference>
<dbReference type="InterPro" id="IPR004360">
    <property type="entry name" value="Glyas_Fos-R_dOase_dom"/>
</dbReference>
<accession>A0ABQ3XRZ3</accession>
<proteinExistence type="predicted"/>
<evidence type="ECO:0000313" key="2">
    <source>
        <dbReference type="EMBL" id="GID61273.1"/>
    </source>
</evidence>
<evidence type="ECO:0000313" key="3">
    <source>
        <dbReference type="Proteomes" id="UP000612282"/>
    </source>
</evidence>
<dbReference type="SUPFAM" id="SSF54593">
    <property type="entry name" value="Glyoxalase/Bleomycin resistance protein/Dihydroxybiphenyl dioxygenase"/>
    <property type="match status" value="2"/>
</dbReference>
<dbReference type="InterPro" id="IPR037523">
    <property type="entry name" value="VOC_core"/>
</dbReference>
<keyword evidence="3" id="KW-1185">Reference proteome</keyword>
<organism evidence="2 3">
    <name type="scientific">Actinoplanes couchii</name>
    <dbReference type="NCBI Taxonomy" id="403638"/>
    <lineage>
        <taxon>Bacteria</taxon>
        <taxon>Bacillati</taxon>
        <taxon>Actinomycetota</taxon>
        <taxon>Actinomycetes</taxon>
        <taxon>Micromonosporales</taxon>
        <taxon>Micromonosporaceae</taxon>
        <taxon>Actinoplanes</taxon>
    </lineage>
</organism>
<comment type="caution">
    <text evidence="2">The sequence shown here is derived from an EMBL/GenBank/DDBJ whole genome shotgun (WGS) entry which is preliminary data.</text>
</comment>
<dbReference type="RefSeq" id="WP_203809074.1">
    <property type="nucleotide sequence ID" value="NZ_BAAAQE010000119.1"/>
</dbReference>
<dbReference type="PANTHER" id="PTHR43279">
    <property type="entry name" value="CATECHOL-2,3-DIOXYGENASE"/>
    <property type="match status" value="1"/>
</dbReference>
<dbReference type="InterPro" id="IPR029068">
    <property type="entry name" value="Glyas_Bleomycin-R_OHBP_Dase"/>
</dbReference>
<dbReference type="Gene3D" id="3.10.180.10">
    <property type="entry name" value="2,3-Dihydroxybiphenyl 1,2-Dioxygenase, domain 1"/>
    <property type="match status" value="2"/>
</dbReference>